<evidence type="ECO:0000313" key="3">
    <source>
        <dbReference type="Proteomes" id="UP000625711"/>
    </source>
</evidence>
<sequence length="123" mass="13702">MEKSHRDLGHYGQRRSRTASSRLRHQLTSTHERVLAFATDKDPAEILQSSGDSLQSITDCGYAAMFVPPLGSPGPGRSRGENARLCHANGPFSWHVVAVTVLQFFVDILLRHGLAFFFALLYF</sequence>
<proteinExistence type="predicted"/>
<feature type="compositionally biased region" description="Basic residues" evidence="1">
    <location>
        <begin position="12"/>
        <end position="24"/>
    </location>
</feature>
<evidence type="ECO:0000256" key="1">
    <source>
        <dbReference type="SAM" id="MobiDB-lite"/>
    </source>
</evidence>
<keyword evidence="3" id="KW-1185">Reference proteome</keyword>
<protein>
    <submittedName>
        <fullName evidence="2">Uncharacterized protein</fullName>
    </submittedName>
</protein>
<evidence type="ECO:0000313" key="2">
    <source>
        <dbReference type="EMBL" id="KAF7277811.1"/>
    </source>
</evidence>
<dbReference type="AlphaFoldDB" id="A0A834MAH5"/>
<reference evidence="2" key="1">
    <citation type="submission" date="2020-08" db="EMBL/GenBank/DDBJ databases">
        <title>Genome sequencing and assembly of the red palm weevil Rhynchophorus ferrugineus.</title>
        <authorList>
            <person name="Dias G.B."/>
            <person name="Bergman C.M."/>
            <person name="Manee M."/>
        </authorList>
    </citation>
    <scope>NUCLEOTIDE SEQUENCE</scope>
    <source>
        <strain evidence="2">AA-2017</strain>
        <tissue evidence="2">Whole larva</tissue>
    </source>
</reference>
<dbReference type="EMBL" id="JAACXV010000413">
    <property type="protein sequence ID" value="KAF7277811.1"/>
    <property type="molecule type" value="Genomic_DNA"/>
</dbReference>
<comment type="caution">
    <text evidence="2">The sequence shown here is derived from an EMBL/GenBank/DDBJ whole genome shotgun (WGS) entry which is preliminary data.</text>
</comment>
<name>A0A834MAH5_RHYFE</name>
<feature type="region of interest" description="Disordered" evidence="1">
    <location>
        <begin position="1"/>
        <end position="24"/>
    </location>
</feature>
<dbReference type="Proteomes" id="UP000625711">
    <property type="component" value="Unassembled WGS sequence"/>
</dbReference>
<accession>A0A834MAH5</accession>
<gene>
    <name evidence="2" type="ORF">GWI33_009228</name>
</gene>
<organism evidence="2 3">
    <name type="scientific">Rhynchophorus ferrugineus</name>
    <name type="common">Red palm weevil</name>
    <name type="synonym">Curculio ferrugineus</name>
    <dbReference type="NCBI Taxonomy" id="354439"/>
    <lineage>
        <taxon>Eukaryota</taxon>
        <taxon>Metazoa</taxon>
        <taxon>Ecdysozoa</taxon>
        <taxon>Arthropoda</taxon>
        <taxon>Hexapoda</taxon>
        <taxon>Insecta</taxon>
        <taxon>Pterygota</taxon>
        <taxon>Neoptera</taxon>
        <taxon>Endopterygota</taxon>
        <taxon>Coleoptera</taxon>
        <taxon>Polyphaga</taxon>
        <taxon>Cucujiformia</taxon>
        <taxon>Curculionidae</taxon>
        <taxon>Dryophthorinae</taxon>
        <taxon>Rhynchophorus</taxon>
    </lineage>
</organism>